<feature type="non-terminal residue" evidence="2">
    <location>
        <position position="1"/>
    </location>
</feature>
<keyword evidence="3" id="KW-1185">Reference proteome</keyword>
<evidence type="ECO:0000313" key="2">
    <source>
        <dbReference type="EMBL" id="PIO70930.1"/>
    </source>
</evidence>
<sequence length="216" mass="24754">FWKEFGEVIGYCVSDTEVHGIRLTPLKNTDEVKYYLFSKNELHGRRSGISTLSMPIGLPLTKGSEFFGADPISVRNAELFSRVGTFIPVAVSNTSAQAESIVYVNRTYKKMTVKHVHFKTFMTEIINRTHIDHLSIDTEGAEDDIFPMIAIEDILLPYNIVICHMNVEIKKGAYEIKTSTHSNHDSKKYTTGIQQFEKKNTRELEVYYLYNEENTD</sequence>
<accession>A0A2G9UN80</accession>
<dbReference type="PANTHER" id="PTHR22989">
    <property type="entry name" value="UNCHARACTERIZED DUF13 C.ELEGANS"/>
    <property type="match status" value="1"/>
</dbReference>
<evidence type="ECO:0000259" key="1">
    <source>
        <dbReference type="Pfam" id="PF05050"/>
    </source>
</evidence>
<protein>
    <recommendedName>
        <fullName evidence="1">Methyltransferase FkbM domain-containing protein</fullName>
    </recommendedName>
</protein>
<dbReference type="Pfam" id="PF05050">
    <property type="entry name" value="Methyltransf_21"/>
    <property type="match status" value="1"/>
</dbReference>
<dbReference type="Proteomes" id="UP000230423">
    <property type="component" value="Unassembled WGS sequence"/>
</dbReference>
<proteinExistence type="predicted"/>
<feature type="domain" description="Methyltransferase FkbM" evidence="1">
    <location>
        <begin position="83"/>
        <end position="179"/>
    </location>
</feature>
<dbReference type="AlphaFoldDB" id="A0A2G9UN80"/>
<dbReference type="InterPro" id="IPR006342">
    <property type="entry name" value="FkbM_mtfrase"/>
</dbReference>
<organism evidence="2 3">
    <name type="scientific">Teladorsagia circumcincta</name>
    <name type="common">Brown stomach worm</name>
    <name type="synonym">Ostertagia circumcincta</name>
    <dbReference type="NCBI Taxonomy" id="45464"/>
    <lineage>
        <taxon>Eukaryota</taxon>
        <taxon>Metazoa</taxon>
        <taxon>Ecdysozoa</taxon>
        <taxon>Nematoda</taxon>
        <taxon>Chromadorea</taxon>
        <taxon>Rhabditida</taxon>
        <taxon>Rhabditina</taxon>
        <taxon>Rhabditomorpha</taxon>
        <taxon>Strongyloidea</taxon>
        <taxon>Trichostrongylidae</taxon>
        <taxon>Teladorsagia</taxon>
    </lineage>
</organism>
<dbReference type="PANTHER" id="PTHR22989:SF3">
    <property type="entry name" value="METHYLTRANSFERASE FKBM DOMAIN-CONTAINING PROTEIN"/>
    <property type="match status" value="1"/>
</dbReference>
<name>A0A2G9UN80_TELCI</name>
<reference evidence="2 3" key="1">
    <citation type="submission" date="2015-09" db="EMBL/GenBank/DDBJ databases">
        <title>Draft genome of the parasitic nematode Teladorsagia circumcincta isolate WARC Sus (inbred).</title>
        <authorList>
            <person name="Mitreva M."/>
        </authorList>
    </citation>
    <scope>NUCLEOTIDE SEQUENCE [LARGE SCALE GENOMIC DNA]</scope>
    <source>
        <strain evidence="2 3">S</strain>
    </source>
</reference>
<evidence type="ECO:0000313" key="3">
    <source>
        <dbReference type="Proteomes" id="UP000230423"/>
    </source>
</evidence>
<gene>
    <name evidence="2" type="ORF">TELCIR_07187</name>
</gene>
<dbReference type="OrthoDB" id="5867391at2759"/>
<dbReference type="EMBL" id="KZ346111">
    <property type="protein sequence ID" value="PIO70930.1"/>
    <property type="molecule type" value="Genomic_DNA"/>
</dbReference>